<gene>
    <name evidence="2" type="ORF">ACFQZM_00300</name>
</gene>
<name>A0ABW2XEP6_9ACTN</name>
<dbReference type="NCBIfam" id="NF038083">
    <property type="entry name" value="CU044_5270_fam"/>
    <property type="match status" value="1"/>
</dbReference>
<dbReference type="InterPro" id="IPR047789">
    <property type="entry name" value="CU044_5270-like"/>
</dbReference>
<keyword evidence="3" id="KW-1185">Reference proteome</keyword>
<comment type="caution">
    <text evidence="2">The sequence shown here is derived from an EMBL/GenBank/DDBJ whole genome shotgun (WGS) entry which is preliminary data.</text>
</comment>
<dbReference type="RefSeq" id="WP_378322013.1">
    <property type="nucleotide sequence ID" value="NZ_JBHTGP010000001.1"/>
</dbReference>
<dbReference type="Proteomes" id="UP001597063">
    <property type="component" value="Unassembled WGS sequence"/>
</dbReference>
<feature type="transmembrane region" description="Helical" evidence="1">
    <location>
        <begin position="103"/>
        <end position="124"/>
    </location>
</feature>
<proteinExistence type="predicted"/>
<keyword evidence="1" id="KW-1133">Transmembrane helix</keyword>
<keyword evidence="1" id="KW-0812">Transmembrane</keyword>
<organism evidence="2 3">
    <name type="scientific">Actinomadura fibrosa</name>
    <dbReference type="NCBI Taxonomy" id="111802"/>
    <lineage>
        <taxon>Bacteria</taxon>
        <taxon>Bacillati</taxon>
        <taxon>Actinomycetota</taxon>
        <taxon>Actinomycetes</taxon>
        <taxon>Streptosporangiales</taxon>
        <taxon>Thermomonosporaceae</taxon>
        <taxon>Actinomadura</taxon>
    </lineage>
</organism>
<protein>
    <submittedName>
        <fullName evidence="2">CU044_5270 family protein</fullName>
    </submittedName>
</protein>
<keyword evidence="1" id="KW-0472">Membrane</keyword>
<sequence>MNDLTLLRDAWDEPAPPAPAARAAARAALLARAAAATEATPAPYRDASHEPAAAAFGSGAAPSRDTVDVEAIAPSRAALAETGAADGRAAAARRRWGMRMPRTGVRLAAVGVLAAAIATGVTVVQSSGGTDEHGRPRPVVPGVPAGPVANASEALERAAHTAETRPFTPPRPDQWIFVESRMRTGKKPNGSRYKDPARTAVVRRWQRADGKVSAGYENGRLVLSGMLPTTPPSDYASLSALPTDPKALLDRIYTDVGGLGDTPEGRYSTAYGMLGAILRDQMLPPRIEAAVFRAIKLIPGVTLAKGRADAAGRPAIGLGRVAEGWLHEELLLDPKTYAYLGERSVALKNHTSRGDDGTLSVRKGELQNLTVRLNAGIVDKPGQRP</sequence>
<accession>A0ABW2XEP6</accession>
<evidence type="ECO:0000313" key="3">
    <source>
        <dbReference type="Proteomes" id="UP001597063"/>
    </source>
</evidence>
<evidence type="ECO:0000313" key="2">
    <source>
        <dbReference type="EMBL" id="MFD0682920.1"/>
    </source>
</evidence>
<dbReference type="EMBL" id="JBHTGP010000001">
    <property type="protein sequence ID" value="MFD0682920.1"/>
    <property type="molecule type" value="Genomic_DNA"/>
</dbReference>
<reference evidence="3" key="1">
    <citation type="journal article" date="2019" name="Int. J. Syst. Evol. Microbiol.">
        <title>The Global Catalogue of Microorganisms (GCM) 10K type strain sequencing project: providing services to taxonomists for standard genome sequencing and annotation.</title>
        <authorList>
            <consortium name="The Broad Institute Genomics Platform"/>
            <consortium name="The Broad Institute Genome Sequencing Center for Infectious Disease"/>
            <person name="Wu L."/>
            <person name="Ma J."/>
        </authorList>
    </citation>
    <scope>NUCLEOTIDE SEQUENCE [LARGE SCALE GENOMIC DNA]</scope>
    <source>
        <strain evidence="3">JCM 9371</strain>
    </source>
</reference>
<evidence type="ECO:0000256" key="1">
    <source>
        <dbReference type="SAM" id="Phobius"/>
    </source>
</evidence>